<dbReference type="CDD" id="cd16914">
    <property type="entry name" value="EcfT"/>
    <property type="match status" value="1"/>
</dbReference>
<feature type="transmembrane region" description="Helical" evidence="6">
    <location>
        <begin position="246"/>
        <end position="266"/>
    </location>
</feature>
<evidence type="ECO:0000256" key="5">
    <source>
        <dbReference type="ARBA" id="ARBA00023136"/>
    </source>
</evidence>
<evidence type="ECO:0000256" key="6">
    <source>
        <dbReference type="SAM" id="Phobius"/>
    </source>
</evidence>
<feature type="transmembrane region" description="Helical" evidence="6">
    <location>
        <begin position="110"/>
        <end position="131"/>
    </location>
</feature>
<feature type="transmembrane region" description="Helical" evidence="6">
    <location>
        <begin position="151"/>
        <end position="171"/>
    </location>
</feature>
<dbReference type="OrthoDB" id="8075495at2"/>
<keyword evidence="4 6" id="KW-1133">Transmembrane helix</keyword>
<dbReference type="PANTHER" id="PTHR34857">
    <property type="entry name" value="SLL0384 PROTEIN"/>
    <property type="match status" value="1"/>
</dbReference>
<dbReference type="AlphaFoldDB" id="A0A0B4S2B3"/>
<evidence type="ECO:0000256" key="1">
    <source>
        <dbReference type="ARBA" id="ARBA00004141"/>
    </source>
</evidence>
<protein>
    <submittedName>
        <fullName evidence="7">Transporter</fullName>
    </submittedName>
</protein>
<feature type="transmembrane region" description="Helical" evidence="6">
    <location>
        <begin position="26"/>
        <end position="53"/>
    </location>
</feature>
<proteinExistence type="predicted"/>
<evidence type="ECO:0000256" key="3">
    <source>
        <dbReference type="ARBA" id="ARBA00022692"/>
    </source>
</evidence>
<evidence type="ECO:0000256" key="4">
    <source>
        <dbReference type="ARBA" id="ARBA00022989"/>
    </source>
</evidence>
<keyword evidence="5 6" id="KW-0472">Membrane</keyword>
<keyword evidence="3 6" id="KW-0812">Transmembrane</keyword>
<accession>A0A0B4S2B3</accession>
<evidence type="ECO:0000313" key="8">
    <source>
        <dbReference type="Proteomes" id="UP000031386"/>
    </source>
</evidence>
<gene>
    <name evidence="7" type="ORF">NW74_06175</name>
</gene>
<name>A0A0B4S2B3_9FIRM</name>
<dbReference type="Pfam" id="PF02361">
    <property type="entry name" value="CbiQ"/>
    <property type="match status" value="1"/>
</dbReference>
<feature type="transmembrane region" description="Helical" evidence="6">
    <location>
        <begin position="73"/>
        <end position="98"/>
    </location>
</feature>
<dbReference type="InterPro" id="IPR051611">
    <property type="entry name" value="ECF_transporter_component"/>
</dbReference>
<comment type="subcellular location">
    <subcellularLocation>
        <location evidence="1">Membrane</location>
        <topology evidence="1">Multi-pass membrane protein</topology>
    </subcellularLocation>
</comment>
<dbReference type="InterPro" id="IPR003339">
    <property type="entry name" value="ABC/ECF_trnsptr_transmembrane"/>
</dbReference>
<keyword evidence="2" id="KW-1003">Cell membrane</keyword>
<reference evidence="7 8" key="1">
    <citation type="submission" date="2014-10" db="EMBL/GenBank/DDBJ databases">
        <title>Complete genome sequence of Parvimonas micra KCOM 1535 (= ChDC B708).</title>
        <authorList>
            <person name="Kook J.-K."/>
            <person name="Park S.-N."/>
            <person name="Lim Y.K."/>
            <person name="Roh H."/>
        </authorList>
    </citation>
    <scope>NUCLEOTIDE SEQUENCE [LARGE SCALE GENOMIC DNA]</scope>
    <source>
        <strain evidence="8">KCOM 1535 / ChDC B708</strain>
    </source>
</reference>
<dbReference type="EMBL" id="CP009761">
    <property type="protein sequence ID" value="AIZ36952.1"/>
    <property type="molecule type" value="Genomic_DNA"/>
</dbReference>
<dbReference type="Proteomes" id="UP000031386">
    <property type="component" value="Chromosome"/>
</dbReference>
<dbReference type="KEGG" id="pmic:NW74_06175"/>
<evidence type="ECO:0000256" key="2">
    <source>
        <dbReference type="ARBA" id="ARBA00022475"/>
    </source>
</evidence>
<dbReference type="RefSeq" id="WP_041954492.1">
    <property type="nucleotide sequence ID" value="NZ_CP009761.1"/>
</dbReference>
<dbReference type="GO" id="GO:0005886">
    <property type="term" value="C:plasma membrane"/>
    <property type="evidence" value="ECO:0007669"/>
    <property type="project" value="UniProtKB-ARBA"/>
</dbReference>
<organism evidence="7 8">
    <name type="scientific">Parvimonas micra</name>
    <dbReference type="NCBI Taxonomy" id="33033"/>
    <lineage>
        <taxon>Bacteria</taxon>
        <taxon>Bacillati</taxon>
        <taxon>Bacillota</taxon>
        <taxon>Tissierellia</taxon>
        <taxon>Tissierellales</taxon>
        <taxon>Peptoniphilaceae</taxon>
        <taxon>Parvimonas</taxon>
    </lineage>
</organism>
<evidence type="ECO:0000313" key="7">
    <source>
        <dbReference type="EMBL" id="AIZ36952.1"/>
    </source>
</evidence>
<sequence>MVKNISIGRFFPGDSIVHRLDPRLKLYFIFMFILSIFFIKSFLVFIPLAIFLFSIIKIAKLPILMVLKGLKGIFYIVLFTVILNLILTPGEVLFRIWIINITKEGIKLSAFMSVRITLLVIGTSLLTLTTSPIVLTDALEYVMKPFEKIKFPAHSVAMMMTIALRFIPTILDEMDKITKAQTARGADFETGSIISRAKSLIPLLVPLFVNALKRADELAVAMEARCYRGGEGRTRMNVLKYTRTDYVVMAFITVIFGLVIASRYFLNVWIFN</sequence>
<dbReference type="PANTHER" id="PTHR34857:SF2">
    <property type="entry name" value="SLL0384 PROTEIN"/>
    <property type="match status" value="1"/>
</dbReference>
<dbReference type="STRING" id="33033.NW74_06175"/>
<keyword evidence="8" id="KW-1185">Reference proteome</keyword>